<name>A0A2R3Z5I9_9FLAO</name>
<organism evidence="2 3">
    <name type="scientific">Christiangramia fulva</name>
    <dbReference type="NCBI Taxonomy" id="2126553"/>
    <lineage>
        <taxon>Bacteria</taxon>
        <taxon>Pseudomonadati</taxon>
        <taxon>Bacteroidota</taxon>
        <taxon>Flavobacteriia</taxon>
        <taxon>Flavobacteriales</taxon>
        <taxon>Flavobacteriaceae</taxon>
        <taxon>Christiangramia</taxon>
    </lineage>
</organism>
<keyword evidence="3" id="KW-1185">Reference proteome</keyword>
<dbReference type="Pfam" id="PF12412">
    <property type="entry name" value="DUF3667"/>
    <property type="match status" value="1"/>
</dbReference>
<keyword evidence="1" id="KW-1133">Transmembrane helix</keyword>
<accession>A0A2R3Z5I9</accession>
<evidence type="ECO:0000313" key="3">
    <source>
        <dbReference type="Proteomes" id="UP000241507"/>
    </source>
</evidence>
<keyword evidence="1" id="KW-0812">Transmembrane</keyword>
<proteinExistence type="predicted"/>
<feature type="transmembrane region" description="Helical" evidence="1">
    <location>
        <begin position="248"/>
        <end position="267"/>
    </location>
</feature>
<dbReference type="KEGG" id="grs:C7S20_09830"/>
<sequence>MKVRRSLMKYRGNECLNCGHPLELTQRFCPRCGQMNSAKKLKFDDFFNEFFSSLFAYDSRFNRTLRVLMFKPGKISRDYIQGKRVRYANPFRFYLSASIIFFLIFNYSVDIGNSEFGPQDKDLQNLKGEEVPPIPPEVAVDSINKIITSPEVGLESIRPDSLSKKTYKDDMISENDLNKMSMLDAISKRFTLYYEYQDETGIYNSQRALDSLGHDHNNYNNWLYKKAVDAGIFKNNPRLFIDYFISKLPFIIFFYLPVFALFIWLLYVRRPFNYMEHLVFAFHVQTTLFVLYIFGLLIDLIIGKNWGIITANFLFAFYLYKSMRNFYQQNRVKTVLKFLILNVIFFTLAMAAIAVSLLASFSIY</sequence>
<dbReference type="EMBL" id="CP028136">
    <property type="protein sequence ID" value="AVR45541.1"/>
    <property type="molecule type" value="Genomic_DNA"/>
</dbReference>
<feature type="transmembrane region" description="Helical" evidence="1">
    <location>
        <begin position="340"/>
        <end position="363"/>
    </location>
</feature>
<feature type="transmembrane region" description="Helical" evidence="1">
    <location>
        <begin position="304"/>
        <end position="320"/>
    </location>
</feature>
<evidence type="ECO:0000256" key="1">
    <source>
        <dbReference type="SAM" id="Phobius"/>
    </source>
</evidence>
<keyword evidence="1" id="KW-0472">Membrane</keyword>
<dbReference type="Proteomes" id="UP000241507">
    <property type="component" value="Chromosome"/>
</dbReference>
<evidence type="ECO:0000313" key="2">
    <source>
        <dbReference type="EMBL" id="AVR45541.1"/>
    </source>
</evidence>
<feature type="transmembrane region" description="Helical" evidence="1">
    <location>
        <begin position="279"/>
        <end position="298"/>
    </location>
</feature>
<protein>
    <submittedName>
        <fullName evidence="2">Uncharacterized protein</fullName>
    </submittedName>
</protein>
<reference evidence="3" key="1">
    <citation type="submission" date="2018-03" db="EMBL/GenBank/DDBJ databases">
        <title>Gramella fulva sp. nov., isolated from a dry surface of tidal flat.</title>
        <authorList>
            <person name="Hwang S.H."/>
            <person name="Hwang W.M."/>
            <person name="Kang K."/>
            <person name="Ahn T.-Y."/>
        </authorList>
    </citation>
    <scope>NUCLEOTIDE SEQUENCE [LARGE SCALE GENOMIC DNA]</scope>
    <source>
        <strain evidence="3">SH35</strain>
    </source>
</reference>
<dbReference type="InterPro" id="IPR022134">
    <property type="entry name" value="DUF3667"/>
</dbReference>
<feature type="transmembrane region" description="Helical" evidence="1">
    <location>
        <begin position="91"/>
        <end position="109"/>
    </location>
</feature>
<dbReference type="OrthoDB" id="675873at2"/>
<dbReference type="AlphaFoldDB" id="A0A2R3Z5I9"/>
<gene>
    <name evidence="2" type="ORF">C7S20_09830</name>
</gene>